<organism evidence="2 3">
    <name type="scientific">Petrolisthes manimaculis</name>
    <dbReference type="NCBI Taxonomy" id="1843537"/>
    <lineage>
        <taxon>Eukaryota</taxon>
        <taxon>Metazoa</taxon>
        <taxon>Ecdysozoa</taxon>
        <taxon>Arthropoda</taxon>
        <taxon>Crustacea</taxon>
        <taxon>Multicrustacea</taxon>
        <taxon>Malacostraca</taxon>
        <taxon>Eumalacostraca</taxon>
        <taxon>Eucarida</taxon>
        <taxon>Decapoda</taxon>
        <taxon>Pleocyemata</taxon>
        <taxon>Anomura</taxon>
        <taxon>Galatheoidea</taxon>
        <taxon>Porcellanidae</taxon>
        <taxon>Petrolisthes</taxon>
    </lineage>
</organism>
<sequence length="73" mass="7465">MAPRCSVYETKVLVNRLTGPTRLLTCSPKTRHMPALSVEDNAAPPHVSTTPPLSLTAAPTTTTPVGGGGGGPK</sequence>
<dbReference type="AlphaFoldDB" id="A0AAE1PMZ8"/>
<accession>A0AAE1PMZ8</accession>
<dbReference type="Proteomes" id="UP001292094">
    <property type="component" value="Unassembled WGS sequence"/>
</dbReference>
<protein>
    <submittedName>
        <fullName evidence="2">Uncharacterized protein</fullName>
    </submittedName>
</protein>
<comment type="caution">
    <text evidence="2">The sequence shown here is derived from an EMBL/GenBank/DDBJ whole genome shotgun (WGS) entry which is preliminary data.</text>
</comment>
<feature type="region of interest" description="Disordered" evidence="1">
    <location>
        <begin position="37"/>
        <end position="73"/>
    </location>
</feature>
<proteinExistence type="predicted"/>
<evidence type="ECO:0000313" key="2">
    <source>
        <dbReference type="EMBL" id="KAK4311018.1"/>
    </source>
</evidence>
<keyword evidence="3" id="KW-1185">Reference proteome</keyword>
<evidence type="ECO:0000313" key="3">
    <source>
        <dbReference type="Proteomes" id="UP001292094"/>
    </source>
</evidence>
<name>A0AAE1PMZ8_9EUCA</name>
<reference evidence="2" key="1">
    <citation type="submission" date="2023-11" db="EMBL/GenBank/DDBJ databases">
        <title>Genome assemblies of two species of porcelain crab, Petrolisthes cinctipes and Petrolisthes manimaculis (Anomura: Porcellanidae).</title>
        <authorList>
            <person name="Angst P."/>
        </authorList>
    </citation>
    <scope>NUCLEOTIDE SEQUENCE</scope>
    <source>
        <strain evidence="2">PB745_02</strain>
        <tissue evidence="2">Gill</tissue>
    </source>
</reference>
<dbReference type="EMBL" id="JAWZYT010001566">
    <property type="protein sequence ID" value="KAK4311018.1"/>
    <property type="molecule type" value="Genomic_DNA"/>
</dbReference>
<evidence type="ECO:0000256" key="1">
    <source>
        <dbReference type="SAM" id="MobiDB-lite"/>
    </source>
</evidence>
<gene>
    <name evidence="2" type="ORF">Pmani_017457</name>
</gene>
<feature type="compositionally biased region" description="Low complexity" evidence="1">
    <location>
        <begin position="48"/>
        <end position="64"/>
    </location>
</feature>